<proteinExistence type="predicted"/>
<comment type="caution">
    <text evidence="1">The sequence shown here is derived from an EMBL/GenBank/DDBJ whole genome shotgun (WGS) entry which is preliminary data.</text>
</comment>
<sequence length="66" mass="7294">MDLDEATTAYWEVKQAYNGREPNRRGSTMSTEKALGILNDVLAVTGPHHPLAQKVIDLRTNIITGD</sequence>
<gene>
    <name evidence="1" type="ORF">LCGC14_1373540</name>
</gene>
<organism evidence="1">
    <name type="scientific">marine sediment metagenome</name>
    <dbReference type="NCBI Taxonomy" id="412755"/>
    <lineage>
        <taxon>unclassified sequences</taxon>
        <taxon>metagenomes</taxon>
        <taxon>ecological metagenomes</taxon>
    </lineage>
</organism>
<dbReference type="EMBL" id="LAZR01008699">
    <property type="protein sequence ID" value="KKM77096.1"/>
    <property type="molecule type" value="Genomic_DNA"/>
</dbReference>
<evidence type="ECO:0000313" key="1">
    <source>
        <dbReference type="EMBL" id="KKM77096.1"/>
    </source>
</evidence>
<dbReference type="AlphaFoldDB" id="A0A0F9KQS9"/>
<protein>
    <submittedName>
        <fullName evidence="1">Uncharacterized protein</fullName>
    </submittedName>
</protein>
<name>A0A0F9KQS9_9ZZZZ</name>
<accession>A0A0F9KQS9</accession>
<reference evidence="1" key="1">
    <citation type="journal article" date="2015" name="Nature">
        <title>Complex archaea that bridge the gap between prokaryotes and eukaryotes.</title>
        <authorList>
            <person name="Spang A."/>
            <person name="Saw J.H."/>
            <person name="Jorgensen S.L."/>
            <person name="Zaremba-Niedzwiedzka K."/>
            <person name="Martijn J."/>
            <person name="Lind A.E."/>
            <person name="van Eijk R."/>
            <person name="Schleper C."/>
            <person name="Guy L."/>
            <person name="Ettema T.J."/>
        </authorList>
    </citation>
    <scope>NUCLEOTIDE SEQUENCE</scope>
</reference>